<dbReference type="GO" id="GO:0016879">
    <property type="term" value="F:ligase activity, forming carbon-nitrogen bonds"/>
    <property type="evidence" value="ECO:0007669"/>
    <property type="project" value="InterPro"/>
</dbReference>
<organism evidence="2">
    <name type="scientific">marine sediment metagenome</name>
    <dbReference type="NCBI Taxonomy" id="412755"/>
    <lineage>
        <taxon>unclassified sequences</taxon>
        <taxon>metagenomes</taxon>
        <taxon>ecological metagenomes</taxon>
    </lineage>
</organism>
<gene>
    <name evidence="2" type="ORF">S06H3_32186</name>
</gene>
<reference evidence="2" key="1">
    <citation type="journal article" date="2014" name="Front. Microbiol.">
        <title>High frequency of phylogenetically diverse reductive dehalogenase-homologous genes in deep subseafloor sedimentary metagenomes.</title>
        <authorList>
            <person name="Kawai M."/>
            <person name="Futagami T."/>
            <person name="Toyoda A."/>
            <person name="Takaki Y."/>
            <person name="Nishi S."/>
            <person name="Hori S."/>
            <person name="Arai W."/>
            <person name="Tsubouchi T."/>
            <person name="Morono Y."/>
            <person name="Uchiyama I."/>
            <person name="Ito T."/>
            <person name="Fujiyama A."/>
            <person name="Inagaki F."/>
            <person name="Takami H."/>
        </authorList>
    </citation>
    <scope>NUCLEOTIDE SEQUENCE</scope>
    <source>
        <strain evidence="2">Expedition CK06-06</strain>
    </source>
</reference>
<feature type="non-terminal residue" evidence="2">
    <location>
        <position position="1"/>
    </location>
</feature>
<accession>X1NKK9</accession>
<dbReference type="NCBIfam" id="TIGR02433">
    <property type="entry name" value="lysidine_TilS_C"/>
    <property type="match status" value="1"/>
</dbReference>
<sequence>PLFVRPWKFGDRFIPLGLRKEKKLQDFFVDEKIPREKRKTIPILVDGEKIIWIVGYRIDDRAKVKPGTKKVLIIKLREM</sequence>
<dbReference type="GO" id="GO:0008033">
    <property type="term" value="P:tRNA processing"/>
    <property type="evidence" value="ECO:0007669"/>
    <property type="project" value="InterPro"/>
</dbReference>
<dbReference type="GO" id="GO:0005737">
    <property type="term" value="C:cytoplasm"/>
    <property type="evidence" value="ECO:0007669"/>
    <property type="project" value="InterPro"/>
</dbReference>
<dbReference type="EMBL" id="BARV01019114">
    <property type="protein sequence ID" value="GAI27345.1"/>
    <property type="molecule type" value="Genomic_DNA"/>
</dbReference>
<name>X1NKK9_9ZZZZ</name>
<evidence type="ECO:0000259" key="1">
    <source>
        <dbReference type="SMART" id="SM00977"/>
    </source>
</evidence>
<proteinExistence type="predicted"/>
<dbReference type="GO" id="GO:0005524">
    <property type="term" value="F:ATP binding"/>
    <property type="evidence" value="ECO:0007669"/>
    <property type="project" value="InterPro"/>
</dbReference>
<dbReference type="AlphaFoldDB" id="X1NKK9"/>
<evidence type="ECO:0000313" key="2">
    <source>
        <dbReference type="EMBL" id="GAI27345.1"/>
    </source>
</evidence>
<dbReference type="Pfam" id="PF11734">
    <property type="entry name" value="TilS_C"/>
    <property type="match status" value="1"/>
</dbReference>
<dbReference type="SUPFAM" id="SSF56037">
    <property type="entry name" value="PheT/TilS domain"/>
    <property type="match status" value="1"/>
</dbReference>
<protein>
    <recommendedName>
        <fullName evidence="1">Lysidine-tRNA(Ile) synthetase C-terminal domain-containing protein</fullName>
    </recommendedName>
</protein>
<dbReference type="SMART" id="SM00977">
    <property type="entry name" value="TilS_C"/>
    <property type="match status" value="1"/>
</dbReference>
<comment type="caution">
    <text evidence="2">The sequence shown here is derived from an EMBL/GenBank/DDBJ whole genome shotgun (WGS) entry which is preliminary data.</text>
</comment>
<feature type="domain" description="Lysidine-tRNA(Ile) synthetase C-terminal" evidence="1">
    <location>
        <begin position="2"/>
        <end position="74"/>
    </location>
</feature>
<dbReference type="InterPro" id="IPR012796">
    <property type="entry name" value="Lysidine-tRNA-synth_C"/>
</dbReference>